<dbReference type="GO" id="GO:0005794">
    <property type="term" value="C:Golgi apparatus"/>
    <property type="evidence" value="ECO:0007669"/>
    <property type="project" value="TreeGrafter"/>
</dbReference>
<dbReference type="Proteomes" id="UP001208570">
    <property type="component" value="Unassembled WGS sequence"/>
</dbReference>
<reference evidence="5" key="1">
    <citation type="journal article" date="2023" name="Mol. Biol. Evol.">
        <title>Third-Generation Sequencing Reveals the Adaptive Role of the Epigenome in Three Deep-Sea Polychaetes.</title>
        <authorList>
            <person name="Perez M."/>
            <person name="Aroh O."/>
            <person name="Sun Y."/>
            <person name="Lan Y."/>
            <person name="Juniper S.K."/>
            <person name="Young C.R."/>
            <person name="Angers B."/>
            <person name="Qian P.Y."/>
        </authorList>
    </citation>
    <scope>NUCLEOTIDE SEQUENCE</scope>
    <source>
        <strain evidence="5">P08H-3</strain>
    </source>
</reference>
<feature type="region of interest" description="Disordered" evidence="3">
    <location>
        <begin position="598"/>
        <end position="622"/>
    </location>
</feature>
<protein>
    <recommendedName>
        <fullName evidence="4">GRIP domain-containing protein</fullName>
    </recommendedName>
</protein>
<name>A0AAD9K608_9ANNE</name>
<keyword evidence="6" id="KW-1185">Reference proteome</keyword>
<dbReference type="PANTHER" id="PTHR23157">
    <property type="entry name" value="GRIP AND COILED-COIL DOMAIN-CONTAINING PROTEIN 1"/>
    <property type="match status" value="1"/>
</dbReference>
<dbReference type="AlphaFoldDB" id="A0AAD9K608"/>
<keyword evidence="1 2" id="KW-0175">Coiled coil</keyword>
<dbReference type="PROSITE" id="PS50913">
    <property type="entry name" value="GRIP"/>
    <property type="match status" value="1"/>
</dbReference>
<accession>A0AAD9K608</accession>
<evidence type="ECO:0000313" key="5">
    <source>
        <dbReference type="EMBL" id="KAK2165511.1"/>
    </source>
</evidence>
<evidence type="ECO:0000259" key="4">
    <source>
        <dbReference type="PROSITE" id="PS50913"/>
    </source>
</evidence>
<feature type="compositionally biased region" description="Polar residues" evidence="3">
    <location>
        <begin position="129"/>
        <end position="138"/>
    </location>
</feature>
<feature type="region of interest" description="Disordered" evidence="3">
    <location>
        <begin position="51"/>
        <end position="154"/>
    </location>
</feature>
<dbReference type="SMART" id="SM00755">
    <property type="entry name" value="Grip"/>
    <property type="match status" value="1"/>
</dbReference>
<feature type="domain" description="GRIP" evidence="4">
    <location>
        <begin position="879"/>
        <end position="928"/>
    </location>
</feature>
<feature type="coiled-coil region" evidence="2">
    <location>
        <begin position="357"/>
        <end position="424"/>
    </location>
</feature>
<feature type="compositionally biased region" description="Low complexity" evidence="3">
    <location>
        <begin position="97"/>
        <end position="118"/>
    </location>
</feature>
<dbReference type="Pfam" id="PF01465">
    <property type="entry name" value="GRIP"/>
    <property type="match status" value="1"/>
</dbReference>
<dbReference type="InterPro" id="IPR000237">
    <property type="entry name" value="GRIP_dom"/>
</dbReference>
<comment type="caution">
    <text evidence="5">The sequence shown here is derived from an EMBL/GenBank/DDBJ whole genome shotgun (WGS) entry which is preliminary data.</text>
</comment>
<evidence type="ECO:0000256" key="3">
    <source>
        <dbReference type="SAM" id="MobiDB-lite"/>
    </source>
</evidence>
<feature type="compositionally biased region" description="Low complexity" evidence="3">
    <location>
        <begin position="75"/>
        <end position="89"/>
    </location>
</feature>
<dbReference type="PANTHER" id="PTHR23157:SF24">
    <property type="entry name" value="GOLGIN SUBFAMILY A MEMBER 1"/>
    <property type="match status" value="1"/>
</dbReference>
<evidence type="ECO:0000256" key="2">
    <source>
        <dbReference type="SAM" id="Coils"/>
    </source>
</evidence>
<dbReference type="InterPro" id="IPR051952">
    <property type="entry name" value="Golgi-autophagy_related"/>
</dbReference>
<feature type="coiled-coil region" evidence="2">
    <location>
        <begin position="231"/>
        <end position="307"/>
    </location>
</feature>
<gene>
    <name evidence="5" type="ORF">LSH36_49g06055</name>
</gene>
<feature type="coiled-coil region" evidence="2">
    <location>
        <begin position="171"/>
        <end position="205"/>
    </location>
</feature>
<organism evidence="5 6">
    <name type="scientific">Paralvinella palmiformis</name>
    <dbReference type="NCBI Taxonomy" id="53620"/>
    <lineage>
        <taxon>Eukaryota</taxon>
        <taxon>Metazoa</taxon>
        <taxon>Spiralia</taxon>
        <taxon>Lophotrochozoa</taxon>
        <taxon>Annelida</taxon>
        <taxon>Polychaeta</taxon>
        <taxon>Sedentaria</taxon>
        <taxon>Canalipalpata</taxon>
        <taxon>Terebellida</taxon>
        <taxon>Terebelliformia</taxon>
        <taxon>Alvinellidae</taxon>
        <taxon>Paralvinella</taxon>
    </lineage>
</organism>
<proteinExistence type="predicted"/>
<sequence length="955" mass="110619">MQELRRFVVDEWNNIKPEECKHLVENMSKRIQALCNVVSMFAKLKKKIQEESQNVTGSSEEKKSKPHVSGIATEVASPGPGVSGSHPSVTIPHSNMSPRSGVTSPGVSSPGPGLASPVNKDMQGIFPTSVHSTRSTNGESRHHSDSSISSLDPNKEKEEILAMLIRRTDQVKTLESKISELVTAVKEKNKQVEKLEHSLELLHSASQEEQQLMTEKSKVMKVKESDQNDAVLDAEAKLHELHDKLRTSNKNTDRLQNELTFVQDQLTKFTDRCKDMEEMNKLLEAKLEEERLAKEKALSKVTQLEKELYRKNIAAIRVGNAYGIGIKDFEELLHFRENYVILQDKHESLQTDSELTKKRLQAEIETKTEQCSHLQEKVSNLEKRLKDCNKLSDNDQLQALEKQREALEQQLSETREQLSQMKMLSSHKIAVLEQKILYLNSKVSEQAGEMNKSQRNLLETKNTLEKEIESWKSKLQMALLEVKEKTRQLDVQKQNHESETVRRLKNAGLLEDELYEQINQLKCQLETMEKGREREKQAMQEKIAKLETKQEEWLEQEIDMERQITILEDDRHKLKIEISEQDREISVLRHQLQRKQKELVDSERKRAEHQENTKEHQKNADKYESSVISLENELHTCSLEKDDLLLRNAQLSQEFESYKRQLMSEREDLQEEIKEKDRTIDKLEQTLTDLQQQTSEHKEKITELETLQDEVANKVISEEEVIQLKQQLSDVEGQLSYSFLYFSPKTIKMLQQRLTELKKTLQRELKVQTLPNDEATGCLMTSSSSKDLNHQVLGTNNVSNNHKQEHSTPASIAVTAQDRLDHHLPYHHHHHHTKRSNFVLKHAPVSEFNPRYPTIPQDALSSQHTQNSTLKGHYCDPKDFSYDINFEYLKHVVLKFLLSREHEAVHLIKALAMLLHFTPDEQRLIKDTLDWKMSWFGTRPQLGRGQLARVIPSSY</sequence>
<dbReference type="Gene3D" id="1.10.220.60">
    <property type="entry name" value="GRIP domain"/>
    <property type="match status" value="1"/>
</dbReference>
<evidence type="ECO:0000313" key="6">
    <source>
        <dbReference type="Proteomes" id="UP001208570"/>
    </source>
</evidence>
<evidence type="ECO:0000256" key="1">
    <source>
        <dbReference type="ARBA" id="ARBA00023054"/>
    </source>
</evidence>
<dbReference type="EMBL" id="JAODUP010000049">
    <property type="protein sequence ID" value="KAK2165511.1"/>
    <property type="molecule type" value="Genomic_DNA"/>
</dbReference>